<evidence type="ECO:0000313" key="5">
    <source>
        <dbReference type="EMBL" id="GMA35421.1"/>
    </source>
</evidence>
<gene>
    <name evidence="5" type="ORF">GCM10025876_16250</name>
</gene>
<evidence type="ECO:0000256" key="1">
    <source>
        <dbReference type="ARBA" id="ARBA00022741"/>
    </source>
</evidence>
<keyword evidence="6" id="KW-1185">Reference proteome</keyword>
<dbReference type="EMBL" id="BSUN01000001">
    <property type="protein sequence ID" value="GMA35421.1"/>
    <property type="molecule type" value="Genomic_DNA"/>
</dbReference>
<dbReference type="Proteomes" id="UP001157125">
    <property type="component" value="Unassembled WGS sequence"/>
</dbReference>
<dbReference type="CDD" id="cd03216">
    <property type="entry name" value="ABC_Carb_Monos_I"/>
    <property type="match status" value="1"/>
</dbReference>
<dbReference type="InterPro" id="IPR003439">
    <property type="entry name" value="ABC_transporter-like_ATP-bd"/>
</dbReference>
<evidence type="ECO:0000313" key="6">
    <source>
        <dbReference type="Proteomes" id="UP001157125"/>
    </source>
</evidence>
<evidence type="ECO:0000256" key="2">
    <source>
        <dbReference type="ARBA" id="ARBA00022840"/>
    </source>
</evidence>
<keyword evidence="2" id="KW-0067">ATP-binding</keyword>
<dbReference type="PROSITE" id="PS50893">
    <property type="entry name" value="ABC_TRANSPORTER_2"/>
    <property type="match status" value="1"/>
</dbReference>
<dbReference type="Pfam" id="PF00005">
    <property type="entry name" value="ABC_tran"/>
    <property type="match status" value="1"/>
</dbReference>
<dbReference type="PANTHER" id="PTHR43790:SF8">
    <property type="entry name" value="SUGAR ABC TRANSPORTER ATP-BINDING PROTEIN"/>
    <property type="match status" value="1"/>
</dbReference>
<dbReference type="Gene3D" id="3.40.50.300">
    <property type="entry name" value="P-loop containing nucleotide triphosphate hydrolases"/>
    <property type="match status" value="1"/>
</dbReference>
<feature type="domain" description="ABC transporter" evidence="4">
    <location>
        <begin position="18"/>
        <end position="254"/>
    </location>
</feature>
<dbReference type="InterPro" id="IPR050107">
    <property type="entry name" value="ABC_carbohydrate_import_ATPase"/>
</dbReference>
<sequence length="333" mass="35496">MTASPDLTPTAGRGEPLLRLRGISKFFGAVQALTDVNLTVDTHQVVALVGDNAAGKSTLARVVAGVHMPDAGTIELGGVPAPPLTSAVARNLGIATVFQDLALSPNLDVTANIFMGQEVRRRGLLDEDYMEGKAREFLQMLNSRIPSPRTPLGTLSAGQRQCVAIARTLVGNPRLIVLDEPTSSLSISQTAEVLNHIASLRSLGLGVIFISHSLTDIRAVADRIEVLRHGHNNGASMQSRPPTRTWWPPSPERRRPRVVSADLPRRFCGAAAPLTSRLCGASPTVTNLANRHLPGEKVLTFGSDALPRRGSGDLAWTSTRGSMARPSRLTRGG</sequence>
<dbReference type="SMART" id="SM00382">
    <property type="entry name" value="AAA"/>
    <property type="match status" value="1"/>
</dbReference>
<dbReference type="SUPFAM" id="SSF52540">
    <property type="entry name" value="P-loop containing nucleoside triphosphate hydrolases"/>
    <property type="match status" value="1"/>
</dbReference>
<dbReference type="PANTHER" id="PTHR43790">
    <property type="entry name" value="CARBOHYDRATE TRANSPORT ATP-BINDING PROTEIN MG119-RELATED"/>
    <property type="match status" value="1"/>
</dbReference>
<comment type="caution">
    <text evidence="5">The sequence shown here is derived from an EMBL/GenBank/DDBJ whole genome shotgun (WGS) entry which is preliminary data.</text>
</comment>
<protein>
    <recommendedName>
        <fullName evidence="4">ABC transporter domain-containing protein</fullName>
    </recommendedName>
</protein>
<accession>A0ABQ6IDC9</accession>
<proteinExistence type="predicted"/>
<dbReference type="InterPro" id="IPR003593">
    <property type="entry name" value="AAA+_ATPase"/>
</dbReference>
<evidence type="ECO:0000259" key="4">
    <source>
        <dbReference type="PROSITE" id="PS50893"/>
    </source>
</evidence>
<keyword evidence="1" id="KW-0547">Nucleotide-binding</keyword>
<dbReference type="InterPro" id="IPR017871">
    <property type="entry name" value="ABC_transporter-like_CS"/>
</dbReference>
<reference evidence="6" key="1">
    <citation type="journal article" date="2019" name="Int. J. Syst. Evol. Microbiol.">
        <title>The Global Catalogue of Microorganisms (GCM) 10K type strain sequencing project: providing services to taxonomists for standard genome sequencing and annotation.</title>
        <authorList>
            <consortium name="The Broad Institute Genomics Platform"/>
            <consortium name="The Broad Institute Genome Sequencing Center for Infectious Disease"/>
            <person name="Wu L."/>
            <person name="Ma J."/>
        </authorList>
    </citation>
    <scope>NUCLEOTIDE SEQUENCE [LARGE SCALE GENOMIC DNA]</scope>
    <source>
        <strain evidence="6">NBRC 112299</strain>
    </source>
</reference>
<organism evidence="5 6">
    <name type="scientific">Demequina litorisediminis</name>
    <dbReference type="NCBI Taxonomy" id="1849022"/>
    <lineage>
        <taxon>Bacteria</taxon>
        <taxon>Bacillati</taxon>
        <taxon>Actinomycetota</taxon>
        <taxon>Actinomycetes</taxon>
        <taxon>Micrococcales</taxon>
        <taxon>Demequinaceae</taxon>
        <taxon>Demequina</taxon>
    </lineage>
</organism>
<dbReference type="PROSITE" id="PS00211">
    <property type="entry name" value="ABC_TRANSPORTER_1"/>
    <property type="match status" value="1"/>
</dbReference>
<dbReference type="RefSeq" id="WP_348523513.1">
    <property type="nucleotide sequence ID" value="NZ_BSUN01000001.1"/>
</dbReference>
<feature type="region of interest" description="Disordered" evidence="3">
    <location>
        <begin position="310"/>
        <end position="333"/>
    </location>
</feature>
<evidence type="ECO:0000256" key="3">
    <source>
        <dbReference type="SAM" id="MobiDB-lite"/>
    </source>
</evidence>
<name>A0ABQ6IDC9_9MICO</name>
<feature type="region of interest" description="Disordered" evidence="3">
    <location>
        <begin position="232"/>
        <end position="257"/>
    </location>
</feature>
<dbReference type="InterPro" id="IPR027417">
    <property type="entry name" value="P-loop_NTPase"/>
</dbReference>